<gene>
    <name evidence="2" type="ORF">CI238_10499</name>
</gene>
<feature type="region of interest" description="Disordered" evidence="1">
    <location>
        <begin position="149"/>
        <end position="175"/>
    </location>
</feature>
<dbReference type="Proteomes" id="UP000076584">
    <property type="component" value="Unassembled WGS sequence"/>
</dbReference>
<evidence type="ECO:0000313" key="3">
    <source>
        <dbReference type="Proteomes" id="UP000076584"/>
    </source>
</evidence>
<evidence type="ECO:0000256" key="1">
    <source>
        <dbReference type="SAM" id="MobiDB-lite"/>
    </source>
</evidence>
<evidence type="ECO:0000313" key="2">
    <source>
        <dbReference type="EMBL" id="KZL63340.1"/>
    </source>
</evidence>
<comment type="caution">
    <text evidence="2">The sequence shown here is derived from an EMBL/GenBank/DDBJ whole genome shotgun (WGS) entry which is preliminary data.</text>
</comment>
<feature type="compositionally biased region" description="Basic and acidic residues" evidence="1">
    <location>
        <begin position="8"/>
        <end position="25"/>
    </location>
</feature>
<protein>
    <submittedName>
        <fullName evidence="2">Uncharacterized protein</fullName>
    </submittedName>
</protein>
<dbReference type="AlphaFoldDB" id="A0A166LC13"/>
<sequence>LVAVLDDPGDRHSVGPTAGERHASLEDEESNPAALTASEETLAEIRGMLDVAEAIHCKRSARIKTVSACQSNMRARAKNFHGDQEFMQRQVDGDGGSHVNVPASLIIGAMLAREHPRYINHECKDNLNGFVPLGDDPLGKSLAVIRQPLGQSAGGREKEGRRGHDGGAQEGRPRTGERWGINLWVKTPTGVSELAMEAESEKRFCFFFGHETHGDGIYVVADIEVDADSGEEGLHLGVLVGLLDVLLFATGAGTRLLRREAADGLGRKLQVRGTRQ</sequence>
<name>A0A166LC13_COLIC</name>
<accession>A0A166LC13</accession>
<feature type="non-terminal residue" evidence="2">
    <location>
        <position position="1"/>
    </location>
</feature>
<reference evidence="2 3" key="1">
    <citation type="submission" date="2015-06" db="EMBL/GenBank/DDBJ databases">
        <title>Survival trade-offs in plant roots during colonization by closely related pathogenic and mutualistic fungi.</title>
        <authorList>
            <person name="Hacquard S."/>
            <person name="Kracher B."/>
            <person name="Hiruma K."/>
            <person name="Weinman A."/>
            <person name="Muench P."/>
            <person name="Garrido Oter R."/>
            <person name="Ver Loren van Themaat E."/>
            <person name="Dallerey J.-F."/>
            <person name="Damm U."/>
            <person name="Henrissat B."/>
            <person name="Lespinet O."/>
            <person name="Thon M."/>
            <person name="Kemen E."/>
            <person name="McHardy A.C."/>
            <person name="Schulze-Lefert P."/>
            <person name="O'Connell R.J."/>
        </authorList>
    </citation>
    <scope>NUCLEOTIDE SEQUENCE [LARGE SCALE GENOMIC DNA]</scope>
    <source>
        <strain evidence="2 3">MAFF 238704</strain>
    </source>
</reference>
<organism evidence="2 3">
    <name type="scientific">Colletotrichum incanum</name>
    <name type="common">Soybean anthracnose fungus</name>
    <dbReference type="NCBI Taxonomy" id="1573173"/>
    <lineage>
        <taxon>Eukaryota</taxon>
        <taxon>Fungi</taxon>
        <taxon>Dikarya</taxon>
        <taxon>Ascomycota</taxon>
        <taxon>Pezizomycotina</taxon>
        <taxon>Sordariomycetes</taxon>
        <taxon>Hypocreomycetidae</taxon>
        <taxon>Glomerellales</taxon>
        <taxon>Glomerellaceae</taxon>
        <taxon>Colletotrichum</taxon>
        <taxon>Colletotrichum spaethianum species complex</taxon>
    </lineage>
</organism>
<feature type="region of interest" description="Disordered" evidence="1">
    <location>
        <begin position="1"/>
        <end position="32"/>
    </location>
</feature>
<keyword evidence="3" id="KW-1185">Reference proteome</keyword>
<feature type="compositionally biased region" description="Basic and acidic residues" evidence="1">
    <location>
        <begin position="155"/>
        <end position="175"/>
    </location>
</feature>
<proteinExistence type="predicted"/>
<dbReference type="EMBL" id="LFIW01002819">
    <property type="protein sequence ID" value="KZL63340.1"/>
    <property type="molecule type" value="Genomic_DNA"/>
</dbReference>